<feature type="compositionally biased region" description="Low complexity" evidence="2">
    <location>
        <begin position="650"/>
        <end position="673"/>
    </location>
</feature>
<feature type="compositionally biased region" description="Basic and acidic residues" evidence="2">
    <location>
        <begin position="1516"/>
        <end position="1525"/>
    </location>
</feature>
<feature type="compositionally biased region" description="Polar residues" evidence="2">
    <location>
        <begin position="599"/>
        <end position="609"/>
    </location>
</feature>
<feature type="compositionally biased region" description="Low complexity" evidence="2">
    <location>
        <begin position="893"/>
        <end position="906"/>
    </location>
</feature>
<feature type="compositionally biased region" description="Basic and acidic residues" evidence="2">
    <location>
        <begin position="943"/>
        <end position="970"/>
    </location>
</feature>
<dbReference type="Proteomes" id="UP001497522">
    <property type="component" value="Chromosome 13"/>
</dbReference>
<feature type="compositionally biased region" description="Basic and acidic residues" evidence="2">
    <location>
        <begin position="261"/>
        <end position="271"/>
    </location>
</feature>
<feature type="region of interest" description="Disordered" evidence="2">
    <location>
        <begin position="1228"/>
        <end position="1701"/>
    </location>
</feature>
<sequence length="1701" mass="180923">MLTGERRYAHSIQEFRFFPDLCGQWDLLCGCRGVSTRRGMTVLGKIPAVPKPINLPSQRLENHGLDPNVEIVPRGSVSWGSAGRSPPTSTGAWGTGASASSPPVSNSTWGSKQGGLTTGSNGSGGGGGAWGGAGTVPRPASAGSGTRPSSAGSIRLGQQEPDTSTANNSSNPPWGPRPTSGPGVQVQTQVQSQTSFSRPRSADTSSRAGPSLSGFGDPSAGPAPAVGSHATGGRLGQVDEPHQASRFKLTRVDFPTLGSEKNPDLRPHPNDGSHTPTGGYGGPERRMPDGWRRDGPPFGGQPALPDGNWQRDGPPPMPSYGGQGLPSDSWRREVPPSGSPLDDNWRRGGAPPIGQYGPTPRGPGGPSHFPHDGAGSMHQPHFGPGSAPYGPSRPGPGGFGRPGDMYANGPLMRPGAPMRPNNMFPGPGPYDAYYGHPGYTNMEDQQRMMSGMGGPGPAGHAGFPFHHGPSFEAYYPRGGMLQGPRHMPPHNFRDRNEGVGEGYNEGPSRSRGMKSEGGQPKDGRGDNEVSRERILPSQDTGESHTSGSRLVTNAGGENYRHAQRPLSGGHHPSHRDWGAVASNDEPMDFSKPVFEEEVSSASPRKQQSADIGKIEANASADGLPLIDSLRNSAGRDQIKQRVGNHSRELSPSSGASPSTTAAGVPVVAAPKPGQRLSSATSKPSVLGTAPHSAIAAGEKPLVETSDLEKQASLTSTHATVIDSNGEMNATKVHILKHVADGGLESSNSDATLVDTQASDISVVSMTTGNDAKVSLQPKLRNSSHDGEKEWRAKVGPADTSNQLSSSAAMIQVPQPARTATSAVSAVADLSDTAASESETGFTSDYDYEAQRAKMKEIAAQRARQLQKEEEERIREQKAKARAKLEELNRRSTVTPVAPVEEPIVEPQKLSDDSEDMLSEPAVVTLEASPALEAGSSSSQQSGRNEHGKRERDRRLRDRNAKPGDQRKRTDGSVSQPPPLLPSPHVQAAPLLPSPTVEPPVQYPKPHQHSQQRAKVQQKHPAAKVDQAESAAPTLIIDIPTFADNGGWVIHTPPSQDYDAAAAVPSVMTISDGPSASRKKKSNRSSRNRQRVEGVASSVETTQVAEPNVTQTLDGSSGSDLPSDSAQAVSHGGNKLSQEPVKDTFHVEEAIFNLSLSDVSTGDGVPVTANGDSFGKRVQRKPQGARHAARVDRVDRLSQDVRVTDKPHANDSMVWAPVRSPVLAEVSKLEAVDDHSSEQKEESSKQQQGRSKRAELERYTPKSVKQQHETLQQSSSPPQRAPILDIPVQQTAPSVVATEVQPILTKKDAKMVNESKHAESVSKLGRGHGSWRQRGSSHQDRKGGSGKESLSAPHFSAPSQVQAAHDPRPSEQKIKGVQPPLGHNDPSSEHIVATPEPVPSVSAAVQRPEKEQQAPVLPYQPPRPGSAPGHRGHGNWNTESKGHQERVPPPARSGGTSSDRAPLIGSAGSQHHPRGGGGHHPRQQTQDRELQMHASPNVQVEKQVVSVGKTIVQPTLNEHEQQEQHQPRPAKHFSADGGESGGQRGRSRQEQTARPLTAPQQGQRGQTHWQQTGNQEAYHSQPHLTERNQQVSSHHPRQDALKQVNDSVKLQTGGQQQNKAHHQPLAPLAVAKTEGGAWDGEHGMSSPTARGRDNGHVRRGRFGGSRSSARTGEMDQRREQPIPKQRLVIDATGGALPSQVGG</sequence>
<feature type="compositionally biased region" description="Basic and acidic residues" evidence="2">
    <location>
        <begin position="865"/>
        <end position="889"/>
    </location>
</feature>
<feature type="compositionally biased region" description="Basic residues" evidence="2">
    <location>
        <begin position="1176"/>
        <end position="1187"/>
    </location>
</feature>
<accession>A0ABP1AKS8</accession>
<feature type="compositionally biased region" description="Low complexity" evidence="2">
    <location>
        <begin position="1112"/>
        <end position="1124"/>
    </location>
</feature>
<feature type="compositionally biased region" description="Polar residues" evidence="2">
    <location>
        <begin position="537"/>
        <end position="551"/>
    </location>
</feature>
<dbReference type="PANTHER" id="PTHR34805:SF1">
    <property type="entry name" value="PROTEIN MODIFIER OF SNC1 1"/>
    <property type="match status" value="1"/>
</dbReference>
<feature type="region of interest" description="Disordered" evidence="2">
    <location>
        <begin position="477"/>
        <end position="610"/>
    </location>
</feature>
<feature type="compositionally biased region" description="Polar residues" evidence="2">
    <location>
        <begin position="1097"/>
        <end position="1111"/>
    </location>
</feature>
<feature type="compositionally biased region" description="Basic and acidic residues" evidence="2">
    <location>
        <begin position="1364"/>
        <end position="1373"/>
    </location>
</feature>
<feature type="compositionally biased region" description="Pro residues" evidence="2">
    <location>
        <begin position="991"/>
        <end position="1002"/>
    </location>
</feature>
<feature type="compositionally biased region" description="Polar residues" evidence="2">
    <location>
        <begin position="86"/>
        <end position="111"/>
    </location>
</feature>
<feature type="region of interest" description="Disordered" evidence="2">
    <location>
        <begin position="779"/>
        <end position="801"/>
    </location>
</feature>
<feature type="compositionally biased region" description="Polar residues" evidence="2">
    <location>
        <begin position="1603"/>
        <end position="1617"/>
    </location>
</feature>
<feature type="compositionally biased region" description="Polar residues" evidence="2">
    <location>
        <begin position="160"/>
        <end position="172"/>
    </location>
</feature>
<feature type="compositionally biased region" description="Polar residues" evidence="2">
    <location>
        <begin position="143"/>
        <end position="152"/>
    </location>
</feature>
<feature type="region of interest" description="Disordered" evidence="2">
    <location>
        <begin position="634"/>
        <end position="701"/>
    </location>
</feature>
<feature type="region of interest" description="Disordered" evidence="2">
    <location>
        <begin position="1157"/>
        <end position="1192"/>
    </location>
</feature>
<evidence type="ECO:0000313" key="4">
    <source>
        <dbReference type="EMBL" id="CAK9863151.1"/>
    </source>
</evidence>
<evidence type="ECO:0000256" key="1">
    <source>
        <dbReference type="ARBA" id="ARBA00022553"/>
    </source>
</evidence>
<feature type="compositionally biased region" description="Low complexity" evidence="2">
    <location>
        <begin position="184"/>
        <end position="195"/>
    </location>
</feature>
<proteinExistence type="predicted"/>
<evidence type="ECO:0000256" key="2">
    <source>
        <dbReference type="SAM" id="MobiDB-lite"/>
    </source>
</evidence>
<feature type="region of interest" description="Disordered" evidence="2">
    <location>
        <begin position="1068"/>
        <end position="1141"/>
    </location>
</feature>
<protein>
    <recommendedName>
        <fullName evidence="3">BAT2 N-terminal domain-containing protein</fullName>
    </recommendedName>
</protein>
<feature type="compositionally biased region" description="Low complexity" evidence="2">
    <location>
        <begin position="1559"/>
        <end position="1572"/>
    </location>
</feature>
<evidence type="ECO:0000313" key="5">
    <source>
        <dbReference type="Proteomes" id="UP001497522"/>
    </source>
</evidence>
<feature type="compositionally biased region" description="Basic residues" evidence="2">
    <location>
        <begin position="1470"/>
        <end position="1481"/>
    </location>
</feature>
<feature type="compositionally biased region" description="Basic and acidic residues" evidence="2">
    <location>
        <begin position="1228"/>
        <end position="1243"/>
    </location>
</feature>
<feature type="compositionally biased region" description="Basic and acidic residues" evidence="2">
    <location>
        <begin position="1304"/>
        <end position="1319"/>
    </location>
</feature>
<evidence type="ECO:0000259" key="3">
    <source>
        <dbReference type="Pfam" id="PF07001"/>
    </source>
</evidence>
<organism evidence="4 5">
    <name type="scientific">Sphagnum jensenii</name>
    <dbReference type="NCBI Taxonomy" id="128206"/>
    <lineage>
        <taxon>Eukaryota</taxon>
        <taxon>Viridiplantae</taxon>
        <taxon>Streptophyta</taxon>
        <taxon>Embryophyta</taxon>
        <taxon>Bryophyta</taxon>
        <taxon>Sphagnophytina</taxon>
        <taxon>Sphagnopsida</taxon>
        <taxon>Sphagnales</taxon>
        <taxon>Sphagnaceae</taxon>
        <taxon>Sphagnum</taxon>
    </lineage>
</organism>
<feature type="compositionally biased region" description="Basic and acidic residues" evidence="2">
    <location>
        <begin position="519"/>
        <end position="534"/>
    </location>
</feature>
<feature type="compositionally biased region" description="Basic residues" evidence="2">
    <location>
        <begin position="1005"/>
        <end position="1021"/>
    </location>
</feature>
<gene>
    <name evidence="4" type="ORF">CSSPJE1EN2_LOCUS6146</name>
</gene>
<keyword evidence="1" id="KW-0597">Phosphoprotein</keyword>
<reference evidence="4" key="1">
    <citation type="submission" date="2024-03" db="EMBL/GenBank/DDBJ databases">
        <authorList>
            <consortium name="ELIXIR-Norway"/>
            <consortium name="Elixir Norway"/>
        </authorList>
    </citation>
    <scope>NUCLEOTIDE SEQUENCE</scope>
</reference>
<dbReference type="EMBL" id="OZ023714">
    <property type="protein sequence ID" value="CAK9863151.1"/>
    <property type="molecule type" value="Genomic_DNA"/>
</dbReference>
<feature type="domain" description="BAT2 N-terminal" evidence="3">
    <location>
        <begin position="36"/>
        <end position="165"/>
    </location>
</feature>
<feature type="compositionally biased region" description="Polar residues" evidence="2">
    <location>
        <begin position="196"/>
        <end position="208"/>
    </location>
</feature>
<dbReference type="InterPro" id="IPR009738">
    <property type="entry name" value="BAT2_N"/>
</dbReference>
<keyword evidence="5" id="KW-1185">Reference proteome</keyword>
<dbReference type="InterPro" id="IPR038808">
    <property type="entry name" value="MOS1-like"/>
</dbReference>
<feature type="compositionally biased region" description="Polar residues" evidence="2">
    <location>
        <begin position="1268"/>
        <end position="1277"/>
    </location>
</feature>
<dbReference type="PANTHER" id="PTHR34805">
    <property type="entry name" value="PROTEIN MODIFIER OF SNC1 1"/>
    <property type="match status" value="1"/>
</dbReference>
<feature type="compositionally biased region" description="Low complexity" evidence="2">
    <location>
        <begin position="383"/>
        <end position="392"/>
    </location>
</feature>
<feature type="compositionally biased region" description="Basic residues" evidence="2">
    <location>
        <begin position="1076"/>
        <end position="1088"/>
    </location>
</feature>
<feature type="compositionally biased region" description="Basic and acidic residues" evidence="2">
    <location>
        <begin position="283"/>
        <end position="295"/>
    </location>
</feature>
<feature type="region of interest" description="Disordered" evidence="2">
    <location>
        <begin position="76"/>
        <end position="420"/>
    </location>
</feature>
<feature type="region of interest" description="Disordered" evidence="2">
    <location>
        <begin position="863"/>
        <end position="1028"/>
    </location>
</feature>
<name>A0ABP1AKS8_9BRYO</name>
<dbReference type="Pfam" id="PF07001">
    <property type="entry name" value="BAT2_N"/>
    <property type="match status" value="1"/>
</dbReference>
<feature type="compositionally biased region" description="Gly residues" evidence="2">
    <location>
        <begin position="112"/>
        <end position="134"/>
    </location>
</feature>
<feature type="compositionally biased region" description="Basic and acidic residues" evidence="2">
    <location>
        <begin position="1671"/>
        <end position="1680"/>
    </location>
</feature>
<feature type="compositionally biased region" description="Basic and acidic residues" evidence="2">
    <location>
        <begin position="782"/>
        <end position="792"/>
    </location>
</feature>